<dbReference type="Proteomes" id="UP000698752">
    <property type="component" value="Unassembled WGS sequence"/>
</dbReference>
<feature type="transmembrane region" description="Helical" evidence="1">
    <location>
        <begin position="359"/>
        <end position="377"/>
    </location>
</feature>
<feature type="transmembrane region" description="Helical" evidence="1">
    <location>
        <begin position="34"/>
        <end position="55"/>
    </location>
</feature>
<dbReference type="EMBL" id="JAAEDI010000004">
    <property type="protein sequence ID" value="MBR0648938.1"/>
    <property type="molecule type" value="Genomic_DNA"/>
</dbReference>
<keyword evidence="3" id="KW-1185">Reference proteome</keyword>
<protein>
    <recommendedName>
        <fullName evidence="4">Glycosyltransferase RgtA/B/C/D-like domain-containing protein</fullName>
    </recommendedName>
</protein>
<feature type="transmembrane region" description="Helical" evidence="1">
    <location>
        <begin position="232"/>
        <end position="252"/>
    </location>
</feature>
<dbReference type="RefSeq" id="WP_211866459.1">
    <property type="nucleotide sequence ID" value="NZ_JAAEDI010000004.1"/>
</dbReference>
<comment type="caution">
    <text evidence="2">The sequence shown here is derived from an EMBL/GenBank/DDBJ whole genome shotgun (WGS) entry which is preliminary data.</text>
</comment>
<keyword evidence="1" id="KW-0472">Membrane</keyword>
<gene>
    <name evidence="2" type="ORF">GXW78_04640</name>
</gene>
<feature type="transmembrane region" description="Helical" evidence="1">
    <location>
        <begin position="327"/>
        <end position="347"/>
    </location>
</feature>
<feature type="transmembrane region" description="Helical" evidence="1">
    <location>
        <begin position="103"/>
        <end position="124"/>
    </location>
</feature>
<feature type="transmembrane region" description="Helical" evidence="1">
    <location>
        <begin position="273"/>
        <end position="296"/>
    </location>
</feature>
<evidence type="ECO:0000313" key="2">
    <source>
        <dbReference type="EMBL" id="MBR0648938.1"/>
    </source>
</evidence>
<feature type="transmembrane region" description="Helical" evidence="1">
    <location>
        <begin position="136"/>
        <end position="153"/>
    </location>
</feature>
<keyword evidence="1" id="KW-0812">Transmembrane</keyword>
<feature type="transmembrane region" description="Helical" evidence="1">
    <location>
        <begin position="302"/>
        <end position="320"/>
    </location>
</feature>
<reference evidence="3" key="1">
    <citation type="journal article" date="2021" name="Syst. Appl. Microbiol.">
        <title>Roseomonas hellenica sp. nov., isolated from roots of wild-growing Alkanna tinctoria.</title>
        <authorList>
            <person name="Rat A."/>
            <person name="Naranjo H.D."/>
            <person name="Lebbe L."/>
            <person name="Cnockaert M."/>
            <person name="Krigas N."/>
            <person name="Grigoriadou K."/>
            <person name="Maloupa E."/>
            <person name="Willems A."/>
        </authorList>
    </citation>
    <scope>NUCLEOTIDE SEQUENCE [LARGE SCALE GENOMIC DNA]</scope>
    <source>
        <strain evidence="3">LMG 31159</strain>
    </source>
</reference>
<keyword evidence="1" id="KW-1133">Transmembrane helix</keyword>
<evidence type="ECO:0000256" key="1">
    <source>
        <dbReference type="SAM" id="Phobius"/>
    </source>
</evidence>
<sequence length="534" mass="57516">MTPTQRHPESGQADPYAAIGAAAPAPASALRARVLRGVGFVPAFVFLVAILLPPLNHDVAAVLDFSRRWLAGERLYVDLVDVNPPLTFILNLVPAALARWTPLAPAQAMLLCLLGFAALVWRMADGLRRRDAEGPVEAAVTTACLPLLLVMAGSDFGQRDVLMGMAAIPYCLLAARRIEGPPAPGRLAMATVAVAALAFALKPYFLVVPLAVEALVLLRRGPARALRDPVPWLMAGIWLAYLLAVLAWFPAYGRQVLPFAWAVYGDIHGPGPWGVLVTDMLGAAAFLLLLALPLALRRDAGAFVQAMAVAACGAFASAWMQHKGWPYHVMPVTILGCGAAAVAAARWADGALPEVRARAAAPALAAVAAFAVLLYAVRGGEAPWREAAYQQEPGGQIAAWLRQNAHGADVLALSPDIYPLQPALTYAEARQRLHAMSTWPLQGAYRHCPAGDEPYRPPEEMGRAEALFFRRTADDFAAQPPRVLVVTRDARIPACGGRFDLLEYFLGDPAFAHAFRHFHLAAEIDGHRFYLRQY</sequence>
<organism evidence="2 3">
    <name type="scientific">Neoroseomonas terrae</name>
    <dbReference type="NCBI Taxonomy" id="424799"/>
    <lineage>
        <taxon>Bacteria</taxon>
        <taxon>Pseudomonadati</taxon>
        <taxon>Pseudomonadota</taxon>
        <taxon>Alphaproteobacteria</taxon>
        <taxon>Acetobacterales</taxon>
        <taxon>Acetobacteraceae</taxon>
        <taxon>Neoroseomonas</taxon>
    </lineage>
</organism>
<accession>A0ABS5ED48</accession>
<proteinExistence type="predicted"/>
<name>A0ABS5ED48_9PROT</name>
<feature type="transmembrane region" description="Helical" evidence="1">
    <location>
        <begin position="187"/>
        <end position="212"/>
    </location>
</feature>
<evidence type="ECO:0000313" key="3">
    <source>
        <dbReference type="Proteomes" id="UP000698752"/>
    </source>
</evidence>
<evidence type="ECO:0008006" key="4">
    <source>
        <dbReference type="Google" id="ProtNLM"/>
    </source>
</evidence>